<accession>A0A0D3HJC6</accession>
<keyword evidence="3" id="KW-1185">Reference proteome</keyword>
<dbReference type="Gramene" id="OBART11G06110.1">
    <property type="protein sequence ID" value="OBART11G06110.1"/>
    <property type="gene ID" value="OBART11G06110"/>
</dbReference>
<name>A0A0D3HJC6_9ORYZ</name>
<organism evidence="2">
    <name type="scientific">Oryza barthii</name>
    <dbReference type="NCBI Taxonomy" id="65489"/>
    <lineage>
        <taxon>Eukaryota</taxon>
        <taxon>Viridiplantae</taxon>
        <taxon>Streptophyta</taxon>
        <taxon>Embryophyta</taxon>
        <taxon>Tracheophyta</taxon>
        <taxon>Spermatophyta</taxon>
        <taxon>Magnoliopsida</taxon>
        <taxon>Liliopsida</taxon>
        <taxon>Poales</taxon>
        <taxon>Poaceae</taxon>
        <taxon>BOP clade</taxon>
        <taxon>Oryzoideae</taxon>
        <taxon>Oryzeae</taxon>
        <taxon>Oryzinae</taxon>
        <taxon>Oryza</taxon>
    </lineage>
</organism>
<evidence type="ECO:0008006" key="4">
    <source>
        <dbReference type="Google" id="ProtNLM"/>
    </source>
</evidence>
<proteinExistence type="predicted"/>
<feature type="region of interest" description="Disordered" evidence="1">
    <location>
        <begin position="15"/>
        <end position="41"/>
    </location>
</feature>
<dbReference type="PaxDb" id="65489-OBART11G06110.1"/>
<dbReference type="Proteomes" id="UP000026960">
    <property type="component" value="Chromosome 11"/>
</dbReference>
<evidence type="ECO:0000313" key="3">
    <source>
        <dbReference type="Proteomes" id="UP000026960"/>
    </source>
</evidence>
<feature type="compositionally biased region" description="Basic and acidic residues" evidence="1">
    <location>
        <begin position="21"/>
        <end position="41"/>
    </location>
</feature>
<evidence type="ECO:0000256" key="1">
    <source>
        <dbReference type="SAM" id="MobiDB-lite"/>
    </source>
</evidence>
<reference evidence="2" key="1">
    <citation type="journal article" date="2009" name="Rice">
        <title>De Novo Next Generation Sequencing of Plant Genomes.</title>
        <authorList>
            <person name="Rounsley S."/>
            <person name="Marri P.R."/>
            <person name="Yu Y."/>
            <person name="He R."/>
            <person name="Sisneros N."/>
            <person name="Goicoechea J.L."/>
            <person name="Lee S.J."/>
            <person name="Angelova A."/>
            <person name="Kudrna D."/>
            <person name="Luo M."/>
            <person name="Affourtit J."/>
            <person name="Desany B."/>
            <person name="Knight J."/>
            <person name="Niazi F."/>
            <person name="Egholm M."/>
            <person name="Wing R.A."/>
        </authorList>
    </citation>
    <scope>NUCLEOTIDE SEQUENCE [LARGE SCALE GENOMIC DNA]</scope>
    <source>
        <strain evidence="2">cv. IRGC 105608</strain>
    </source>
</reference>
<evidence type="ECO:0000313" key="2">
    <source>
        <dbReference type="EnsemblPlants" id="OBART11G06110.1"/>
    </source>
</evidence>
<dbReference type="EnsemblPlants" id="OBART11G06110.1">
    <property type="protein sequence ID" value="OBART11G06110.1"/>
    <property type="gene ID" value="OBART11G06110"/>
</dbReference>
<sequence>MPPAWMTEVEVVRRRRGGGRRQPECRRPVLGREKVDQAERPERRCKVLGEEDQAEVDPIGGGGSRAMEDWECGRKRISSTAVAEED</sequence>
<dbReference type="HOGENOM" id="CLU_2501480_0_0_1"/>
<protein>
    <recommendedName>
        <fullName evidence="4">DUF834 domain-containing protein</fullName>
    </recommendedName>
</protein>
<dbReference type="AlphaFoldDB" id="A0A0D3HJC6"/>
<reference evidence="2" key="2">
    <citation type="submission" date="2015-03" db="UniProtKB">
        <authorList>
            <consortium name="EnsemblPlants"/>
        </authorList>
    </citation>
    <scope>IDENTIFICATION</scope>
</reference>